<name>M7TED0_EUTLA</name>
<protein>
    <recommendedName>
        <fullName evidence="2">tyrosinase</fullName>
        <ecNumber evidence="2">1.14.18.1</ecNumber>
    </recommendedName>
</protein>
<comment type="similarity">
    <text evidence="1">Belongs to the tyrosinase family.</text>
</comment>
<evidence type="ECO:0000259" key="8">
    <source>
        <dbReference type="PROSITE" id="PS00497"/>
    </source>
</evidence>
<proteinExistence type="inferred from homology"/>
<dbReference type="KEGG" id="ela:UCREL1_4692"/>
<evidence type="ECO:0000256" key="1">
    <source>
        <dbReference type="ARBA" id="ARBA00009928"/>
    </source>
</evidence>
<dbReference type="OrthoDB" id="1658288at2759"/>
<keyword evidence="5" id="KW-0470">Melanin biosynthesis</keyword>
<dbReference type="OMA" id="HVINIRY"/>
<dbReference type="Proteomes" id="UP000012174">
    <property type="component" value="Unassembled WGS sequence"/>
</dbReference>
<dbReference type="PROSITE" id="PS00497">
    <property type="entry name" value="TYROSINASE_1"/>
    <property type="match status" value="1"/>
</dbReference>
<feature type="domain" description="Tyrosinase copper-binding" evidence="9">
    <location>
        <begin position="305"/>
        <end position="316"/>
    </location>
</feature>
<dbReference type="PRINTS" id="PR00092">
    <property type="entry name" value="TYROSINASE"/>
</dbReference>
<dbReference type="Pfam" id="PF00264">
    <property type="entry name" value="Tyrosinase"/>
    <property type="match status" value="1"/>
</dbReference>
<evidence type="ECO:0000259" key="9">
    <source>
        <dbReference type="PROSITE" id="PS00498"/>
    </source>
</evidence>
<reference evidence="11" key="1">
    <citation type="journal article" date="2013" name="Genome Announc.">
        <title>Draft genome sequence of the grapevine dieback fungus Eutypa lata UCR-EL1.</title>
        <authorList>
            <person name="Blanco-Ulate B."/>
            <person name="Rolshausen P.E."/>
            <person name="Cantu D."/>
        </authorList>
    </citation>
    <scope>NUCLEOTIDE SEQUENCE [LARGE SCALE GENOMIC DNA]</scope>
    <source>
        <strain evidence="11">UCR-EL1</strain>
    </source>
</reference>
<dbReference type="EMBL" id="KB706271">
    <property type="protein sequence ID" value="EMR68281.1"/>
    <property type="molecule type" value="Genomic_DNA"/>
</dbReference>
<keyword evidence="3" id="KW-0479">Metal-binding</keyword>
<accession>M7TED0</accession>
<dbReference type="InterPro" id="IPR008922">
    <property type="entry name" value="Di-copper_centre_dom_sf"/>
</dbReference>
<keyword evidence="4" id="KW-0186">Copper</keyword>
<evidence type="ECO:0000256" key="7">
    <source>
        <dbReference type="ARBA" id="ARBA00048881"/>
    </source>
</evidence>
<dbReference type="STRING" id="1287681.M7TED0"/>
<dbReference type="InterPro" id="IPR002227">
    <property type="entry name" value="Tyrosinase_Cu-bd"/>
</dbReference>
<gene>
    <name evidence="10" type="ORF">UCREL1_4692</name>
</gene>
<dbReference type="SUPFAM" id="SSF48056">
    <property type="entry name" value="Di-copper centre-containing domain"/>
    <property type="match status" value="1"/>
</dbReference>
<evidence type="ECO:0000256" key="5">
    <source>
        <dbReference type="ARBA" id="ARBA00023101"/>
    </source>
</evidence>
<dbReference type="EC" id="1.14.18.1" evidence="2"/>
<dbReference type="PANTHER" id="PTHR11474:SF76">
    <property type="entry name" value="SHKT DOMAIN-CONTAINING PROTEIN"/>
    <property type="match status" value="1"/>
</dbReference>
<keyword evidence="11" id="KW-1185">Reference proteome</keyword>
<dbReference type="InterPro" id="IPR050316">
    <property type="entry name" value="Tyrosinase/Hemocyanin"/>
</dbReference>
<evidence type="ECO:0000256" key="4">
    <source>
        <dbReference type="ARBA" id="ARBA00023008"/>
    </source>
</evidence>
<organism evidence="10 11">
    <name type="scientific">Eutypa lata (strain UCR-EL1)</name>
    <name type="common">Grapevine dieback disease fungus</name>
    <name type="synonym">Eutypa armeniacae</name>
    <dbReference type="NCBI Taxonomy" id="1287681"/>
    <lineage>
        <taxon>Eukaryota</taxon>
        <taxon>Fungi</taxon>
        <taxon>Dikarya</taxon>
        <taxon>Ascomycota</taxon>
        <taxon>Pezizomycotina</taxon>
        <taxon>Sordariomycetes</taxon>
        <taxon>Xylariomycetidae</taxon>
        <taxon>Xylariales</taxon>
        <taxon>Diatrypaceae</taxon>
        <taxon>Eutypa</taxon>
    </lineage>
</organism>
<evidence type="ECO:0000256" key="3">
    <source>
        <dbReference type="ARBA" id="ARBA00022723"/>
    </source>
</evidence>
<dbReference type="HOGENOM" id="CLU_013691_1_2_1"/>
<dbReference type="GO" id="GO:0046872">
    <property type="term" value="F:metal ion binding"/>
    <property type="evidence" value="ECO:0007669"/>
    <property type="project" value="UniProtKB-KW"/>
</dbReference>
<feature type="domain" description="Tyrosinase copper-binding" evidence="8">
    <location>
        <begin position="97"/>
        <end position="114"/>
    </location>
</feature>
<comment type="catalytic activity">
    <reaction evidence="6">
        <text>2 L-dopa + O2 = 2 L-dopaquinone + 2 H2O</text>
        <dbReference type="Rhea" id="RHEA:34287"/>
        <dbReference type="ChEBI" id="CHEBI:15377"/>
        <dbReference type="ChEBI" id="CHEBI:15379"/>
        <dbReference type="ChEBI" id="CHEBI:57504"/>
        <dbReference type="ChEBI" id="CHEBI:57924"/>
        <dbReference type="EC" id="1.14.18.1"/>
    </reaction>
</comment>
<dbReference type="PROSITE" id="PS00498">
    <property type="entry name" value="TYROSINASE_2"/>
    <property type="match status" value="1"/>
</dbReference>
<dbReference type="eggNOG" id="ENOG502RYJI">
    <property type="taxonomic scope" value="Eukaryota"/>
</dbReference>
<evidence type="ECO:0000256" key="6">
    <source>
        <dbReference type="ARBA" id="ARBA00048233"/>
    </source>
</evidence>
<sequence>MATPINLPYAITGIPAEPGKNGEVPLRLECNDWTKSQEQVHIDQKNLFNLALRFYVDMDPLDRDSFWQTAGIHGMPYMPWNESTLPQSVPVLGYCTHNSSLFPSWHRPYVVLFEQRIYEIMVNEIIPNQMPSDDKTQDSLKTAAKAWRLPYWDWAANNEVPLLAQDQEIEVFTKFGTAKIKNALYQYNLPQGKTFGTMGPASNQTYTLVSADGVPASTVDNGQVAKNIRNHEWYSTTEDDPTLRESVYRLLTYDVPYEVFATTNMDPSDVEPLGYLNCEYIHNNVHNWVGGAAGQMGDVPVAAYDPIFFLHHCNIDRLYAIWQTLYPQKWFRATKVLKDNGTWSIPTDNPDTQCTQLAPFRPNNSGTYYTPDTVREWMQFGYSYPELQPWKYKTTEDYLLSINTDIAKLYRATADHISDSYEIGTDKDIVHYDHVINIRYGKALYIRSRPPHTQPLQT</sequence>
<dbReference type="Gene3D" id="1.10.1280.10">
    <property type="entry name" value="Di-copper center containing domain from catechol oxidase"/>
    <property type="match status" value="1"/>
</dbReference>
<evidence type="ECO:0000256" key="2">
    <source>
        <dbReference type="ARBA" id="ARBA00011906"/>
    </source>
</evidence>
<comment type="catalytic activity">
    <reaction evidence="7">
        <text>L-tyrosine + O2 = L-dopaquinone + H2O</text>
        <dbReference type="Rhea" id="RHEA:18117"/>
        <dbReference type="ChEBI" id="CHEBI:15377"/>
        <dbReference type="ChEBI" id="CHEBI:15379"/>
        <dbReference type="ChEBI" id="CHEBI:57924"/>
        <dbReference type="ChEBI" id="CHEBI:58315"/>
        <dbReference type="EC" id="1.14.18.1"/>
    </reaction>
</comment>
<dbReference type="GO" id="GO:0042438">
    <property type="term" value="P:melanin biosynthetic process"/>
    <property type="evidence" value="ECO:0007669"/>
    <property type="project" value="UniProtKB-KW"/>
</dbReference>
<dbReference type="GO" id="GO:0004503">
    <property type="term" value="F:tyrosinase activity"/>
    <property type="evidence" value="ECO:0007669"/>
    <property type="project" value="UniProtKB-EC"/>
</dbReference>
<evidence type="ECO:0000313" key="11">
    <source>
        <dbReference type="Proteomes" id="UP000012174"/>
    </source>
</evidence>
<evidence type="ECO:0000313" key="10">
    <source>
        <dbReference type="EMBL" id="EMR68281.1"/>
    </source>
</evidence>
<dbReference type="AlphaFoldDB" id="M7TED0"/>
<dbReference type="PANTHER" id="PTHR11474">
    <property type="entry name" value="TYROSINASE FAMILY MEMBER"/>
    <property type="match status" value="1"/>
</dbReference>